<name>A0AAV1WGI8_LUPLU</name>
<dbReference type="Gene3D" id="3.80.10.10">
    <property type="entry name" value="Ribonuclease Inhibitor"/>
    <property type="match status" value="1"/>
</dbReference>
<sequence length="833" mass="92899">MPNMIGIWPENYYVACSSLQWLAMDDVGLSSLCINSLRVDSEATHSDHGSTSTDIGAANMVNIGQMLEIVTIENSYKIEGIFHVEGLPITERRVVSRLNNLMLINLPELSYIWRGPKHFVSLQHLHKLHICGCPKLKVVFSASVLLILPLLRILVVERCEELEQIIEYDEEKGNVSSPQVPEISFSQLTLLLVTHCNNLKCLFFTSTPLEFPELEYLVVNQDANLVQVFDGELGVREGKVEAMLPKLKHVILMQLPNLSDISRGIEFQTLTNLLVHNCPKLSLTSTTGAKDMLRNYNPDKEIDSLVRTELRFISDIITEETATKDPMPETTSQFRMSTEDLAVSKSEFLSSQVNGTNQSMLSNIAESVHEHNRTEREAAQSESQEFITSQRTSEGTQDLQLLEQKLSPISSQNLTRKQSDEETEALIIEEVLVSVKPAAKPTSGSELRRQPRTPLPTPPYEIPSGASMLITQLRKPTPTPLQAPPYTIPSRTSVSITDRRKRTPTPLPAPPYTIPSRTSISITDRKRPTPTPLPAPPYTIPSCNLTDQESTSEAGVVEKQYELGGKSIGDMVKESIQEGSTSEEAIKATLLTSEHSRVSSGDVIASHPESSANNILLKDSVVVQQDDMPNEGDTRASLHQKVQNNVNSIQNERIEGEIGVVCNGGSSHEAPPGDSADAHGSNASMLTELETFKKFVDLDDTQIAMLAEAIAIYPHLWHFCDNYSERFQAWRLKTLADMLLFLRNESVISVTPEREKTFLRLCSEAVQLGFERSWVDEMCKRVTVRDPRVGHAQARLNELTQELAKIKGEINSLNDFVDSQKKCFDFVPFDFPV</sequence>
<dbReference type="InterPro" id="IPR050905">
    <property type="entry name" value="Plant_NBS-LRR"/>
</dbReference>
<evidence type="ECO:0000313" key="5">
    <source>
        <dbReference type="EMBL" id="CAL0308402.1"/>
    </source>
</evidence>
<dbReference type="InterPro" id="IPR057135">
    <property type="entry name" value="At4g27190-like_LRR"/>
</dbReference>
<feature type="compositionally biased region" description="Basic and acidic residues" evidence="3">
    <location>
        <begin position="370"/>
        <end position="379"/>
    </location>
</feature>
<comment type="caution">
    <text evidence="5">The sequence shown here is derived from an EMBL/GenBank/DDBJ whole genome shotgun (WGS) entry which is preliminary data.</text>
</comment>
<evidence type="ECO:0000259" key="4">
    <source>
        <dbReference type="Pfam" id="PF23247"/>
    </source>
</evidence>
<dbReference type="Proteomes" id="UP001497480">
    <property type="component" value="Unassembled WGS sequence"/>
</dbReference>
<proteinExistence type="predicted"/>
<evidence type="ECO:0000256" key="2">
    <source>
        <dbReference type="SAM" id="Coils"/>
    </source>
</evidence>
<feature type="compositionally biased region" description="Polar residues" evidence="3">
    <location>
        <begin position="380"/>
        <end position="396"/>
    </location>
</feature>
<keyword evidence="6" id="KW-1185">Reference proteome</keyword>
<feature type="coiled-coil region" evidence="2">
    <location>
        <begin position="789"/>
        <end position="816"/>
    </location>
</feature>
<dbReference type="EMBL" id="CAXHTB010000006">
    <property type="protein sequence ID" value="CAL0308402.1"/>
    <property type="molecule type" value="Genomic_DNA"/>
</dbReference>
<dbReference type="PANTHER" id="PTHR33463:SF209">
    <property type="entry name" value="DISEASE RESISTANCE PROTEIN RPS2-LIKE"/>
    <property type="match status" value="1"/>
</dbReference>
<evidence type="ECO:0000313" key="6">
    <source>
        <dbReference type="Proteomes" id="UP001497480"/>
    </source>
</evidence>
<organism evidence="5 6">
    <name type="scientific">Lupinus luteus</name>
    <name type="common">European yellow lupine</name>
    <dbReference type="NCBI Taxonomy" id="3873"/>
    <lineage>
        <taxon>Eukaryota</taxon>
        <taxon>Viridiplantae</taxon>
        <taxon>Streptophyta</taxon>
        <taxon>Embryophyta</taxon>
        <taxon>Tracheophyta</taxon>
        <taxon>Spermatophyta</taxon>
        <taxon>Magnoliopsida</taxon>
        <taxon>eudicotyledons</taxon>
        <taxon>Gunneridae</taxon>
        <taxon>Pentapetalae</taxon>
        <taxon>rosids</taxon>
        <taxon>fabids</taxon>
        <taxon>Fabales</taxon>
        <taxon>Fabaceae</taxon>
        <taxon>Papilionoideae</taxon>
        <taxon>50 kb inversion clade</taxon>
        <taxon>genistoids sensu lato</taxon>
        <taxon>core genistoids</taxon>
        <taxon>Genisteae</taxon>
        <taxon>Lupinus</taxon>
    </lineage>
</organism>
<gene>
    <name evidence="5" type="ORF">LLUT_LOCUS9462</name>
</gene>
<dbReference type="PANTHER" id="PTHR33463">
    <property type="entry name" value="NB-ARC DOMAIN-CONTAINING PROTEIN-RELATED"/>
    <property type="match status" value="1"/>
</dbReference>
<evidence type="ECO:0000256" key="3">
    <source>
        <dbReference type="SAM" id="MobiDB-lite"/>
    </source>
</evidence>
<feature type="region of interest" description="Disordered" evidence="3">
    <location>
        <begin position="477"/>
        <end position="543"/>
    </location>
</feature>
<dbReference type="Pfam" id="PF23247">
    <property type="entry name" value="LRR_RPS2"/>
    <property type="match status" value="2"/>
</dbReference>
<dbReference type="SUPFAM" id="SSF52047">
    <property type="entry name" value="RNI-like"/>
    <property type="match status" value="1"/>
</dbReference>
<keyword evidence="1" id="KW-0611">Plant defense</keyword>
<reference evidence="5 6" key="1">
    <citation type="submission" date="2024-03" db="EMBL/GenBank/DDBJ databases">
        <authorList>
            <person name="Martinez-Hernandez J."/>
        </authorList>
    </citation>
    <scope>NUCLEOTIDE SEQUENCE [LARGE SCALE GENOMIC DNA]</scope>
</reference>
<feature type="domain" description="Disease resistance protein At4g27190-like leucine-rich repeats" evidence="4">
    <location>
        <begin position="55"/>
        <end position="160"/>
    </location>
</feature>
<accession>A0AAV1WGI8</accession>
<feature type="compositionally biased region" description="Pro residues" evidence="3">
    <location>
        <begin position="477"/>
        <end position="487"/>
    </location>
</feature>
<evidence type="ECO:0000256" key="1">
    <source>
        <dbReference type="ARBA" id="ARBA00022821"/>
    </source>
</evidence>
<dbReference type="InterPro" id="IPR032675">
    <property type="entry name" value="LRR_dom_sf"/>
</dbReference>
<feature type="domain" description="Disease resistance protein At4g27190-like leucine-rich repeats" evidence="4">
    <location>
        <begin position="165"/>
        <end position="282"/>
    </location>
</feature>
<protein>
    <recommendedName>
        <fullName evidence="4">Disease resistance protein At4g27190-like leucine-rich repeats domain-containing protein</fullName>
    </recommendedName>
</protein>
<dbReference type="AlphaFoldDB" id="A0AAV1WGI8"/>
<feature type="region of interest" description="Disordered" evidence="3">
    <location>
        <begin position="370"/>
        <end position="396"/>
    </location>
</feature>
<keyword evidence="2" id="KW-0175">Coiled coil</keyword>
<feature type="compositionally biased region" description="Pro residues" evidence="3">
    <location>
        <begin position="529"/>
        <end position="539"/>
    </location>
</feature>
<feature type="region of interest" description="Disordered" evidence="3">
    <location>
        <begin position="438"/>
        <end position="462"/>
    </location>
</feature>